<accession>A0A4Y7PWF7</accession>
<sequence length="170" mass="19457">MTNELRQLEWLSAGEMAHSLASMLMSFDYYNGGRCYWFHQHVTIRFTEMSIWMPFIATRQSSPHTDWTAHPTHAATISACLGYRLGTTLRIMTRISIHRPDSPVPFPPRSIAFVSTSIALSNMKQFTDLTAAYFVDRLHALLATLLLFRINCQVPRCHTPHPPQCCLGFR</sequence>
<evidence type="ECO:0000313" key="2">
    <source>
        <dbReference type="Proteomes" id="UP000294933"/>
    </source>
</evidence>
<dbReference type="AlphaFoldDB" id="A0A4Y7PWF7"/>
<organism evidence="1 2">
    <name type="scientific">Rickenella mellea</name>
    <dbReference type="NCBI Taxonomy" id="50990"/>
    <lineage>
        <taxon>Eukaryota</taxon>
        <taxon>Fungi</taxon>
        <taxon>Dikarya</taxon>
        <taxon>Basidiomycota</taxon>
        <taxon>Agaricomycotina</taxon>
        <taxon>Agaricomycetes</taxon>
        <taxon>Hymenochaetales</taxon>
        <taxon>Rickenellaceae</taxon>
        <taxon>Rickenella</taxon>
    </lineage>
</organism>
<gene>
    <name evidence="1" type="ORF">BD410DRAFT_436298</name>
</gene>
<name>A0A4Y7PWF7_9AGAM</name>
<dbReference type="EMBL" id="ML170196">
    <property type="protein sequence ID" value="TDL19455.1"/>
    <property type="molecule type" value="Genomic_DNA"/>
</dbReference>
<proteinExistence type="predicted"/>
<keyword evidence="2" id="KW-1185">Reference proteome</keyword>
<protein>
    <submittedName>
        <fullName evidence="1">Uncharacterized protein</fullName>
    </submittedName>
</protein>
<dbReference type="Proteomes" id="UP000294933">
    <property type="component" value="Unassembled WGS sequence"/>
</dbReference>
<reference evidence="1 2" key="1">
    <citation type="submission" date="2018-06" db="EMBL/GenBank/DDBJ databases">
        <title>A transcriptomic atlas of mushroom development highlights an independent origin of complex multicellularity.</title>
        <authorList>
            <consortium name="DOE Joint Genome Institute"/>
            <person name="Krizsan K."/>
            <person name="Almasi E."/>
            <person name="Merenyi Z."/>
            <person name="Sahu N."/>
            <person name="Viragh M."/>
            <person name="Koszo T."/>
            <person name="Mondo S."/>
            <person name="Kiss B."/>
            <person name="Balint B."/>
            <person name="Kues U."/>
            <person name="Barry K."/>
            <person name="Hegedus J.C."/>
            <person name="Henrissat B."/>
            <person name="Johnson J."/>
            <person name="Lipzen A."/>
            <person name="Ohm R."/>
            <person name="Nagy I."/>
            <person name="Pangilinan J."/>
            <person name="Yan J."/>
            <person name="Xiong Y."/>
            <person name="Grigoriev I.V."/>
            <person name="Hibbett D.S."/>
            <person name="Nagy L.G."/>
        </authorList>
    </citation>
    <scope>NUCLEOTIDE SEQUENCE [LARGE SCALE GENOMIC DNA]</scope>
    <source>
        <strain evidence="1 2">SZMC22713</strain>
    </source>
</reference>
<evidence type="ECO:0000313" key="1">
    <source>
        <dbReference type="EMBL" id="TDL19455.1"/>
    </source>
</evidence>
<dbReference type="VEuPathDB" id="FungiDB:BD410DRAFT_436298"/>